<proteinExistence type="predicted"/>
<reference evidence="1 2" key="1">
    <citation type="journal article" date="2020" name="ISME J.">
        <title>Enrichment and physiological characterization of a novel comammox Nitrospira indicates ammonium inhibition of complete nitrification.</title>
        <authorList>
            <person name="Sakoula D."/>
            <person name="Koch H."/>
            <person name="Frank J."/>
            <person name="Jetten M.S.M."/>
            <person name="van Kessel M.A.H.J."/>
            <person name="Lucker S."/>
        </authorList>
    </citation>
    <scope>NUCLEOTIDE SEQUENCE [LARGE SCALE GENOMIC DNA]</scope>
    <source>
        <strain evidence="1">Comreactor17</strain>
    </source>
</reference>
<evidence type="ECO:0000313" key="2">
    <source>
        <dbReference type="Proteomes" id="UP000593737"/>
    </source>
</evidence>
<organism evidence="1 2">
    <name type="scientific">Candidatus Nitrospira kreftii</name>
    <dbReference type="NCBI Taxonomy" id="2652173"/>
    <lineage>
        <taxon>Bacteria</taxon>
        <taxon>Pseudomonadati</taxon>
        <taxon>Nitrospirota</taxon>
        <taxon>Nitrospiria</taxon>
        <taxon>Nitrospirales</taxon>
        <taxon>Nitrospiraceae</taxon>
        <taxon>Nitrospira</taxon>
    </lineage>
</organism>
<accession>A0A7S8IX47</accession>
<dbReference type="KEGG" id="nkf:Nkreftii_000641"/>
<gene>
    <name evidence="1" type="ORF">Nkreftii_000641</name>
</gene>
<name>A0A7S8IX47_9BACT</name>
<sequence length="100" mass="11360">MIDRIVAKSGLAIRLTDERWAHITEEHGELAGLRSTVLETVSHPDRVLLGGDGELMAVREVEVGKHLVAAYREQTDDGFIITAFLTRRIRSLEKRRQVWP</sequence>
<protein>
    <recommendedName>
        <fullName evidence="3">Phage-Barnase-EndoU-ColicinE5/D-RelE like nuclease 3 domain-containing protein</fullName>
    </recommendedName>
</protein>
<evidence type="ECO:0000313" key="1">
    <source>
        <dbReference type="EMBL" id="QPD02867.1"/>
    </source>
</evidence>
<evidence type="ECO:0008006" key="3">
    <source>
        <dbReference type="Google" id="ProtNLM"/>
    </source>
</evidence>
<dbReference type="EMBL" id="CP047423">
    <property type="protein sequence ID" value="QPD02867.1"/>
    <property type="molecule type" value="Genomic_DNA"/>
</dbReference>
<dbReference type="AlphaFoldDB" id="A0A7S8IX47"/>
<dbReference type="Proteomes" id="UP000593737">
    <property type="component" value="Chromosome"/>
</dbReference>